<comment type="subcellular location">
    <subcellularLocation>
        <location evidence="7">Cytoplasm</location>
    </subcellularLocation>
</comment>
<evidence type="ECO:0000256" key="3">
    <source>
        <dbReference type="ARBA" id="ARBA00022553"/>
    </source>
</evidence>
<evidence type="ECO:0000313" key="10">
    <source>
        <dbReference type="Proteomes" id="UP000807371"/>
    </source>
</evidence>
<keyword evidence="2 7" id="KW-0444">Lipid biosynthesis</keyword>
<feature type="domain" description="Carrier" evidence="8">
    <location>
        <begin position="4"/>
        <end position="79"/>
    </location>
</feature>
<dbReference type="Proteomes" id="UP000807371">
    <property type="component" value="Unassembled WGS sequence"/>
</dbReference>
<evidence type="ECO:0000259" key="8">
    <source>
        <dbReference type="PROSITE" id="PS50075"/>
    </source>
</evidence>
<evidence type="ECO:0000256" key="6">
    <source>
        <dbReference type="ARBA" id="ARBA00023160"/>
    </source>
</evidence>
<dbReference type="PANTHER" id="PTHR20863:SF76">
    <property type="entry name" value="CARRIER DOMAIN-CONTAINING PROTEIN"/>
    <property type="match status" value="1"/>
</dbReference>
<evidence type="ECO:0000313" key="9">
    <source>
        <dbReference type="EMBL" id="MBH5335528.1"/>
    </source>
</evidence>
<comment type="pathway">
    <text evidence="7">Lipid metabolism; fatty acid biosynthesis.</text>
</comment>
<evidence type="ECO:0000256" key="5">
    <source>
        <dbReference type="ARBA" id="ARBA00023098"/>
    </source>
</evidence>
<keyword evidence="6 7" id="KW-0275">Fatty acid biosynthesis</keyword>
<dbReference type="InterPro" id="IPR036736">
    <property type="entry name" value="ACP-like_sf"/>
</dbReference>
<feature type="modified residue" description="O-(pantetheine 4'-phosphoryl)serine" evidence="7">
    <location>
        <position position="39"/>
    </location>
</feature>
<keyword evidence="7" id="KW-0963">Cytoplasm</keyword>
<keyword evidence="10" id="KW-1185">Reference proteome</keyword>
<dbReference type="InterPro" id="IPR009081">
    <property type="entry name" value="PP-bd_ACP"/>
</dbReference>
<keyword evidence="1 7" id="KW-0596">Phosphopantetheine</keyword>
<dbReference type="PANTHER" id="PTHR20863">
    <property type="entry name" value="ACYL CARRIER PROTEIN"/>
    <property type="match status" value="1"/>
</dbReference>
<protein>
    <recommendedName>
        <fullName evidence="7">Acyl carrier protein</fullName>
        <shortName evidence="7">ACP</shortName>
    </recommendedName>
</protein>
<evidence type="ECO:0000256" key="2">
    <source>
        <dbReference type="ARBA" id="ARBA00022516"/>
    </source>
</evidence>
<dbReference type="InterPro" id="IPR003231">
    <property type="entry name" value="ACP"/>
</dbReference>
<evidence type="ECO:0000256" key="4">
    <source>
        <dbReference type="ARBA" id="ARBA00022832"/>
    </source>
</evidence>
<comment type="caution">
    <text evidence="9">The sequence shown here is derived from an EMBL/GenBank/DDBJ whole genome shotgun (WGS) entry which is preliminary data.</text>
</comment>
<dbReference type="PROSITE" id="PS50075">
    <property type="entry name" value="CARRIER"/>
    <property type="match status" value="1"/>
</dbReference>
<dbReference type="EMBL" id="JACYXC010000001">
    <property type="protein sequence ID" value="MBH5335528.1"/>
    <property type="molecule type" value="Genomic_DNA"/>
</dbReference>
<dbReference type="SUPFAM" id="SSF47336">
    <property type="entry name" value="ACP-like"/>
    <property type="match status" value="1"/>
</dbReference>
<gene>
    <name evidence="7" type="primary">acpP</name>
    <name evidence="9" type="ORF">IHE55_12250</name>
</gene>
<keyword evidence="4 7" id="KW-0276">Fatty acid metabolism</keyword>
<sequence length="80" mass="8956">MAATLEKEELRKVVAEALDVPADKVTDTANFTDELGVDSLMSLEVMVQVEENYGVKLTEEELRSFGTFQDVYDLLQTRLG</sequence>
<keyword evidence="5 7" id="KW-0443">Lipid metabolism</keyword>
<comment type="PTM">
    <text evidence="7">4'-phosphopantetheine is transferred from CoA to a specific serine of apo-ACP by AcpS. This modification is essential for activity because fatty acids are bound in thioester linkage to the sulfhydryl of the prosthetic group.</text>
</comment>
<name>A0ABS0NK02_9ACTN</name>
<proteinExistence type="inferred from homology"/>
<organism evidence="9 10">
    <name type="scientific">Streptomyces pactum</name>
    <dbReference type="NCBI Taxonomy" id="68249"/>
    <lineage>
        <taxon>Bacteria</taxon>
        <taxon>Bacillati</taxon>
        <taxon>Actinomycetota</taxon>
        <taxon>Actinomycetes</taxon>
        <taxon>Kitasatosporales</taxon>
        <taxon>Streptomycetaceae</taxon>
        <taxon>Streptomyces</taxon>
    </lineage>
</organism>
<dbReference type="Gene3D" id="1.10.1200.10">
    <property type="entry name" value="ACP-like"/>
    <property type="match status" value="1"/>
</dbReference>
<dbReference type="HAMAP" id="MF_01217">
    <property type="entry name" value="Acyl_carrier"/>
    <property type="match status" value="1"/>
</dbReference>
<accession>A0ABS0NK02</accession>
<comment type="similarity">
    <text evidence="7">Belongs to the acyl carrier protein (ACP) family.</text>
</comment>
<dbReference type="Pfam" id="PF00550">
    <property type="entry name" value="PP-binding"/>
    <property type="match status" value="1"/>
</dbReference>
<dbReference type="SMART" id="SM01294">
    <property type="entry name" value="PKS_PP_betabranch"/>
    <property type="match status" value="1"/>
</dbReference>
<dbReference type="RefSeq" id="WP_197989067.1">
    <property type="nucleotide sequence ID" value="NZ_JACYXC010000001.1"/>
</dbReference>
<comment type="function">
    <text evidence="7">Carrier of the growing fatty acid chain in fatty acid biosynthesis.</text>
</comment>
<evidence type="ECO:0000256" key="1">
    <source>
        <dbReference type="ARBA" id="ARBA00022450"/>
    </source>
</evidence>
<evidence type="ECO:0000256" key="7">
    <source>
        <dbReference type="HAMAP-Rule" id="MF_01217"/>
    </source>
</evidence>
<keyword evidence="3 7" id="KW-0597">Phosphoprotein</keyword>
<reference evidence="9 10" key="1">
    <citation type="submission" date="2020-09" db="EMBL/GenBank/DDBJ databases">
        <title>Biosynthesis of the nuclear factor of activated T cells inhibitor NFAT-133 and its congeners in Streptomyces pactum.</title>
        <authorList>
            <person name="Zhou W."/>
            <person name="Posri P."/>
            <person name="Abugrain M.E."/>
            <person name="Weisberg A.J."/>
            <person name="Chang J.H."/>
            <person name="Mahmud T."/>
        </authorList>
    </citation>
    <scope>NUCLEOTIDE SEQUENCE [LARGE SCALE GENOMIC DNA]</scope>
    <source>
        <strain evidence="9 10">ATCC 27456</strain>
    </source>
</reference>